<dbReference type="PROSITE" id="PS01355">
    <property type="entry name" value="HEMATOPO_REC_S_F1"/>
    <property type="match status" value="1"/>
</dbReference>
<dbReference type="PANTHER" id="PTHR23037">
    <property type="entry name" value="CYTOKINE RECEPTOR"/>
    <property type="match status" value="1"/>
</dbReference>
<evidence type="ECO:0000313" key="12">
    <source>
        <dbReference type="EMBL" id="AFP01399.1"/>
    </source>
</evidence>
<evidence type="ECO:0000256" key="9">
    <source>
        <dbReference type="SAM" id="Phobius"/>
    </source>
</evidence>
<feature type="domain" description="Fibronectin type-III" evidence="11">
    <location>
        <begin position="163"/>
        <end position="269"/>
    </location>
</feature>
<evidence type="ECO:0000256" key="2">
    <source>
        <dbReference type="ARBA" id="ARBA00022692"/>
    </source>
</evidence>
<organism evidence="12">
    <name type="scientific">Callorhinchus milii</name>
    <name type="common">Ghost shark</name>
    <dbReference type="NCBI Taxonomy" id="7868"/>
    <lineage>
        <taxon>Eukaryota</taxon>
        <taxon>Metazoa</taxon>
        <taxon>Chordata</taxon>
        <taxon>Craniata</taxon>
        <taxon>Vertebrata</taxon>
        <taxon>Chondrichthyes</taxon>
        <taxon>Holocephali</taxon>
        <taxon>Chimaeriformes</taxon>
        <taxon>Callorhinchidae</taxon>
        <taxon>Callorhinchus</taxon>
    </lineage>
</organism>
<dbReference type="AlphaFoldDB" id="V9KT92"/>
<dbReference type="InterPro" id="IPR013783">
    <property type="entry name" value="Ig-like_fold"/>
</dbReference>
<feature type="region of interest" description="Disordered" evidence="8">
    <location>
        <begin position="410"/>
        <end position="506"/>
    </location>
</feature>
<evidence type="ECO:0000256" key="5">
    <source>
        <dbReference type="ARBA" id="ARBA00023136"/>
    </source>
</evidence>
<evidence type="ECO:0000259" key="11">
    <source>
        <dbReference type="PROSITE" id="PS50853"/>
    </source>
</evidence>
<comment type="subcellular location">
    <subcellularLocation>
        <location evidence="1">Membrane</location>
        <topology evidence="1">Single-pass type I membrane protein</topology>
    </subcellularLocation>
</comment>
<keyword evidence="3 10" id="KW-0732">Signal</keyword>
<sequence length="506" mass="54850">MAPRWFPLSSLLLLLTSPINITPQSGDQVSDDDGNNRKLSCFVMFGKTNTRDTVTCHLPGPVTETLTVSINESNVVKSCLIEADDDQDGDSDSDGDGDRGNDDDEDEVDDEGGGGGGGGSCSVSSQQFAVLVMSCIKVTKGPSASGQPCDIEAPFVHLVKPETPINVQTELLPEAKEINIKWQSPEVRFSRLTSSLIHQLSYRPRTRAPSNKHPWQYSETTVCSARLQLTALEQECEYELRVRSRPDQDYFRGVWSQWSSNVHFKTEADHILRRTSGNQLTTKSLLTVVTPFVLLLLTIALTAVFWESRIKPLVWPRIANPKTTLALLRKPPSKAAAVSFNPALFVDLTITRVERLVAPEERAWLCGRSESVPAHDQEESPHSPLSDQEDTPSEGGCWCGGQCGGQDGGQYGTGGRPNWGGEVGETSAGGNLGGSSLRATMGGSSDGVMDAWSESCPHQPDIPLAPRAPTHPTRVAPPHSQRLSTTSPQSNTDQSYITMSNLPGTQ</sequence>
<feature type="chain" id="PRO_5004779023" evidence="10">
    <location>
        <begin position="22"/>
        <end position="506"/>
    </location>
</feature>
<evidence type="ECO:0000256" key="10">
    <source>
        <dbReference type="SAM" id="SignalP"/>
    </source>
</evidence>
<feature type="compositionally biased region" description="Acidic residues" evidence="8">
    <location>
        <begin position="82"/>
        <end position="112"/>
    </location>
</feature>
<dbReference type="InterPro" id="IPR036116">
    <property type="entry name" value="FN3_sf"/>
</dbReference>
<dbReference type="InterPro" id="IPR003961">
    <property type="entry name" value="FN3_dom"/>
</dbReference>
<evidence type="ECO:0000256" key="1">
    <source>
        <dbReference type="ARBA" id="ARBA00004479"/>
    </source>
</evidence>
<name>V9KT92_CALMI</name>
<keyword evidence="7" id="KW-0325">Glycoprotein</keyword>
<keyword evidence="2 9" id="KW-0812">Transmembrane</keyword>
<dbReference type="PANTHER" id="PTHR23037:SF27">
    <property type="entry name" value="INTERLEUKIN-7 RECEPTOR SUBUNIT ALPHA"/>
    <property type="match status" value="1"/>
</dbReference>
<evidence type="ECO:0000256" key="6">
    <source>
        <dbReference type="ARBA" id="ARBA00023170"/>
    </source>
</evidence>
<feature type="transmembrane region" description="Helical" evidence="9">
    <location>
        <begin position="285"/>
        <end position="306"/>
    </location>
</feature>
<dbReference type="InterPro" id="IPR003531">
    <property type="entry name" value="Hempt_rcpt_S_F1_CS"/>
</dbReference>
<dbReference type="SUPFAM" id="SSF49265">
    <property type="entry name" value="Fibronectin type III"/>
    <property type="match status" value="1"/>
</dbReference>
<dbReference type="GO" id="GO:0004896">
    <property type="term" value="F:cytokine receptor activity"/>
    <property type="evidence" value="ECO:0007669"/>
    <property type="project" value="InterPro"/>
</dbReference>
<dbReference type="PROSITE" id="PS50853">
    <property type="entry name" value="FN3"/>
    <property type="match status" value="1"/>
</dbReference>
<evidence type="ECO:0000256" key="8">
    <source>
        <dbReference type="SAM" id="MobiDB-lite"/>
    </source>
</evidence>
<evidence type="ECO:0000256" key="7">
    <source>
        <dbReference type="ARBA" id="ARBA00023180"/>
    </source>
</evidence>
<feature type="compositionally biased region" description="Gly residues" evidence="8">
    <location>
        <begin position="410"/>
        <end position="423"/>
    </location>
</feature>
<feature type="region of interest" description="Disordered" evidence="8">
    <location>
        <begin position="82"/>
        <end position="121"/>
    </location>
</feature>
<evidence type="ECO:0000256" key="3">
    <source>
        <dbReference type="ARBA" id="ARBA00022729"/>
    </source>
</evidence>
<dbReference type="GO" id="GO:0030097">
    <property type="term" value="P:hemopoiesis"/>
    <property type="evidence" value="ECO:0007669"/>
    <property type="project" value="TreeGrafter"/>
</dbReference>
<feature type="compositionally biased region" description="Polar residues" evidence="8">
    <location>
        <begin position="481"/>
        <end position="506"/>
    </location>
</feature>
<dbReference type="EMBL" id="JW868881">
    <property type="protein sequence ID" value="AFP01399.1"/>
    <property type="molecule type" value="mRNA"/>
</dbReference>
<dbReference type="GO" id="GO:0046427">
    <property type="term" value="P:positive regulation of receptor signaling pathway via JAK-STAT"/>
    <property type="evidence" value="ECO:0007669"/>
    <property type="project" value="TreeGrafter"/>
</dbReference>
<dbReference type="GO" id="GO:0009897">
    <property type="term" value="C:external side of plasma membrane"/>
    <property type="evidence" value="ECO:0007669"/>
    <property type="project" value="TreeGrafter"/>
</dbReference>
<proteinExistence type="evidence at transcript level"/>
<feature type="region of interest" description="Disordered" evidence="8">
    <location>
        <begin position="369"/>
        <end position="395"/>
    </location>
</feature>
<dbReference type="Gene3D" id="2.60.40.10">
    <property type="entry name" value="Immunoglobulins"/>
    <property type="match status" value="1"/>
</dbReference>
<feature type="signal peptide" evidence="10">
    <location>
        <begin position="1"/>
        <end position="21"/>
    </location>
</feature>
<keyword evidence="5 9" id="KW-0472">Membrane</keyword>
<reference evidence="12" key="1">
    <citation type="journal article" date="2014" name="Nature">
        <title>Elephant shark genome provides unique insights into gnathostome evolution.</title>
        <authorList>
            <consortium name="International Elephant Shark Genome Sequencing Consortium"/>
            <person name="Venkatesh B."/>
            <person name="Lee A.P."/>
            <person name="Ravi V."/>
            <person name="Maurya A.K."/>
            <person name="Lian M.M."/>
            <person name="Swann J.B."/>
            <person name="Ohta Y."/>
            <person name="Flajnik M.F."/>
            <person name="Sutoh Y."/>
            <person name="Kasahara M."/>
            <person name="Hoon S."/>
            <person name="Gangu V."/>
            <person name="Roy S.W."/>
            <person name="Irimia M."/>
            <person name="Korzh V."/>
            <person name="Kondrychyn I."/>
            <person name="Lim Z.W."/>
            <person name="Tay B.H."/>
            <person name="Tohari S."/>
            <person name="Kong K.W."/>
            <person name="Ho S."/>
            <person name="Lorente-Galdos B."/>
            <person name="Quilez J."/>
            <person name="Marques-Bonet T."/>
            <person name="Raney B.J."/>
            <person name="Ingham P.W."/>
            <person name="Tay A."/>
            <person name="Hillier L.W."/>
            <person name="Minx P."/>
            <person name="Boehm T."/>
            <person name="Wilson R.K."/>
            <person name="Brenner S."/>
            <person name="Warren W.C."/>
        </authorList>
    </citation>
    <scope>NUCLEOTIDE SEQUENCE</scope>
    <source>
        <tissue evidence="12">Spleen</tissue>
    </source>
</reference>
<accession>V9KT92</accession>
<keyword evidence="6 12" id="KW-0675">Receptor</keyword>
<keyword evidence="4 9" id="KW-1133">Transmembrane helix</keyword>
<protein>
    <submittedName>
        <fullName evidence="12">Interleukin-7 receptor subunit alpha</fullName>
    </submittedName>
</protein>
<evidence type="ECO:0000256" key="4">
    <source>
        <dbReference type="ARBA" id="ARBA00022989"/>
    </source>
</evidence>